<evidence type="ECO:0000256" key="7">
    <source>
        <dbReference type="ARBA" id="ARBA00023128"/>
    </source>
</evidence>
<dbReference type="InterPro" id="IPR018108">
    <property type="entry name" value="MCP_transmembrane"/>
</dbReference>
<feature type="transmembrane region" description="Helical" evidence="12">
    <location>
        <begin position="166"/>
        <end position="190"/>
    </location>
</feature>
<keyword evidence="4" id="KW-0677">Repeat</keyword>
<feature type="region of interest" description="Disordered" evidence="11">
    <location>
        <begin position="1"/>
        <end position="44"/>
    </location>
</feature>
<evidence type="ECO:0000256" key="12">
    <source>
        <dbReference type="SAM" id="Phobius"/>
    </source>
</evidence>
<dbReference type="Proteomes" id="UP000267821">
    <property type="component" value="Unassembled WGS sequence"/>
</dbReference>
<evidence type="ECO:0000256" key="8">
    <source>
        <dbReference type="ARBA" id="ARBA00023136"/>
    </source>
</evidence>
<feature type="compositionally biased region" description="Low complexity" evidence="11">
    <location>
        <begin position="24"/>
        <end position="34"/>
    </location>
</feature>
<feature type="transmembrane region" description="Helical" evidence="12">
    <location>
        <begin position="127"/>
        <end position="146"/>
    </location>
</feature>
<reference evidence="13 14" key="1">
    <citation type="journal article" date="2018" name="Nat. Ecol. Evol.">
        <title>Pezizomycetes genomes reveal the molecular basis of ectomycorrhizal truffle lifestyle.</title>
        <authorList>
            <person name="Murat C."/>
            <person name="Payen T."/>
            <person name="Noel B."/>
            <person name="Kuo A."/>
            <person name="Morin E."/>
            <person name="Chen J."/>
            <person name="Kohler A."/>
            <person name="Krizsan K."/>
            <person name="Balestrini R."/>
            <person name="Da Silva C."/>
            <person name="Montanini B."/>
            <person name="Hainaut M."/>
            <person name="Levati E."/>
            <person name="Barry K.W."/>
            <person name="Belfiori B."/>
            <person name="Cichocki N."/>
            <person name="Clum A."/>
            <person name="Dockter R.B."/>
            <person name="Fauchery L."/>
            <person name="Guy J."/>
            <person name="Iotti M."/>
            <person name="Le Tacon F."/>
            <person name="Lindquist E.A."/>
            <person name="Lipzen A."/>
            <person name="Malagnac F."/>
            <person name="Mello A."/>
            <person name="Molinier V."/>
            <person name="Miyauchi S."/>
            <person name="Poulain J."/>
            <person name="Riccioni C."/>
            <person name="Rubini A."/>
            <person name="Sitrit Y."/>
            <person name="Splivallo R."/>
            <person name="Traeger S."/>
            <person name="Wang M."/>
            <person name="Zifcakova L."/>
            <person name="Wipf D."/>
            <person name="Zambonelli A."/>
            <person name="Paolocci F."/>
            <person name="Nowrousian M."/>
            <person name="Ottonello S."/>
            <person name="Baldrian P."/>
            <person name="Spatafora J.W."/>
            <person name="Henrissat B."/>
            <person name="Nagy L.G."/>
            <person name="Aury J.M."/>
            <person name="Wincker P."/>
            <person name="Grigoriev I.V."/>
            <person name="Bonfante P."/>
            <person name="Martin F.M."/>
        </authorList>
    </citation>
    <scope>NUCLEOTIDE SEQUENCE [LARGE SCALE GENOMIC DNA]</scope>
    <source>
        <strain evidence="13 14">ATCC MYA-4762</strain>
    </source>
</reference>
<dbReference type="PANTHER" id="PTHR45829">
    <property type="entry name" value="MITOCHONDRIAL CARRIER PROTEIN RIM2"/>
    <property type="match status" value="1"/>
</dbReference>
<keyword evidence="3 9" id="KW-0812">Transmembrane</keyword>
<evidence type="ECO:0000256" key="10">
    <source>
        <dbReference type="RuleBase" id="RU000488"/>
    </source>
</evidence>
<dbReference type="InterPro" id="IPR023395">
    <property type="entry name" value="MCP_dom_sf"/>
</dbReference>
<evidence type="ECO:0000256" key="5">
    <source>
        <dbReference type="ARBA" id="ARBA00022792"/>
    </source>
</evidence>
<protein>
    <submittedName>
        <fullName evidence="13">Mitochondrial carrier</fullName>
    </submittedName>
</protein>
<evidence type="ECO:0000313" key="13">
    <source>
        <dbReference type="EMBL" id="RPB28597.1"/>
    </source>
</evidence>
<dbReference type="PROSITE" id="PS50920">
    <property type="entry name" value="SOLCAR"/>
    <property type="match status" value="3"/>
</dbReference>
<feature type="repeat" description="Solcar" evidence="9">
    <location>
        <begin position="61"/>
        <end position="156"/>
    </location>
</feature>
<name>A0A3N4M0P4_9PEZI</name>
<keyword evidence="5" id="KW-0999">Mitochondrion inner membrane</keyword>
<dbReference type="FunFam" id="1.50.40.10:FF:000075">
    <property type="entry name" value="Nicotinamide adenine dinucleotide transporter 2, mitochondrial"/>
    <property type="match status" value="1"/>
</dbReference>
<evidence type="ECO:0000256" key="3">
    <source>
        <dbReference type="ARBA" id="ARBA00022692"/>
    </source>
</evidence>
<dbReference type="FunCoup" id="A0A3N4M0P4">
    <property type="interactions" value="461"/>
</dbReference>
<dbReference type="EMBL" id="ML121529">
    <property type="protein sequence ID" value="RPB28597.1"/>
    <property type="molecule type" value="Genomic_DNA"/>
</dbReference>
<evidence type="ECO:0000313" key="14">
    <source>
        <dbReference type="Proteomes" id="UP000267821"/>
    </source>
</evidence>
<evidence type="ECO:0000256" key="11">
    <source>
        <dbReference type="SAM" id="MobiDB-lite"/>
    </source>
</evidence>
<dbReference type="PANTHER" id="PTHR45829:SF1">
    <property type="entry name" value="CARRIER PROTEIN, PUTATIVE (AFU_ORTHOLOGUE AFUA_4G06780)-RELATED"/>
    <property type="match status" value="1"/>
</dbReference>
<comment type="similarity">
    <text evidence="10">Belongs to the mitochondrial carrier (TC 2.A.29) family.</text>
</comment>
<feature type="repeat" description="Solcar" evidence="9">
    <location>
        <begin position="164"/>
        <end position="263"/>
    </location>
</feature>
<comment type="subcellular location">
    <subcellularLocation>
        <location evidence="1">Mitochondrion inner membrane</location>
        <topology evidence="1">Multi-pass membrane protein</topology>
    </subcellularLocation>
</comment>
<evidence type="ECO:0000256" key="6">
    <source>
        <dbReference type="ARBA" id="ARBA00022989"/>
    </source>
</evidence>
<proteinExistence type="inferred from homology"/>
<dbReference type="OrthoDB" id="10266426at2759"/>
<keyword evidence="7" id="KW-0496">Mitochondrion</keyword>
<dbReference type="GO" id="GO:0015218">
    <property type="term" value="F:pyrimidine nucleotide transmembrane transporter activity"/>
    <property type="evidence" value="ECO:0007669"/>
    <property type="project" value="InterPro"/>
</dbReference>
<dbReference type="GO" id="GO:0005743">
    <property type="term" value="C:mitochondrial inner membrane"/>
    <property type="evidence" value="ECO:0007669"/>
    <property type="project" value="UniProtKB-SubCell"/>
</dbReference>
<dbReference type="AlphaFoldDB" id="A0A3N4M0P4"/>
<evidence type="ECO:0000256" key="2">
    <source>
        <dbReference type="ARBA" id="ARBA00022448"/>
    </source>
</evidence>
<feature type="repeat" description="Solcar" evidence="9">
    <location>
        <begin position="284"/>
        <end position="384"/>
    </location>
</feature>
<evidence type="ECO:0000256" key="9">
    <source>
        <dbReference type="PROSITE-ProRule" id="PRU00282"/>
    </source>
</evidence>
<accession>A0A3N4M0P4</accession>
<keyword evidence="14" id="KW-1185">Reference proteome</keyword>
<sequence>MAPPPLSTDQPSRKSQLPPPTPSPLTSTSSTNTSAGVTSHHHHHHPSVHSLYPIFGPSHLSDNFIHAFSGATAGLVSGVITCPLDVIKTKLQAQGGFRRHDVSGRGGHYNGFTGTAKMIWKEEGVKGMYRGLGPIILGYLPTWAVYFTVYERCKRWLGHEEPKQQWLTHILSAMIAGGSSTICTNPIWVIKTRLMSQASYSDYNDPTHTGPRPPWHYKSTIDAARKMYLHEGLGAFYSGLGPALLGLTHVAVQFPLYEQFKKVFVRREANHFASGKNPGERGEVDFLGILAASVLSKICASSATYPHEVLRTRLQTQFRPNGKTASGGTTAAAAPRYAGIVRTARTVYLEEGWRAFYAGMGTNMIRALPASAMTLLTYEMCKFLLKIHFLGGMGVKGDEWMWLS</sequence>
<evidence type="ECO:0000256" key="1">
    <source>
        <dbReference type="ARBA" id="ARBA00004448"/>
    </source>
</evidence>
<dbReference type="Gene3D" id="1.50.40.10">
    <property type="entry name" value="Mitochondrial carrier domain"/>
    <property type="match status" value="2"/>
</dbReference>
<dbReference type="InterPro" id="IPR049562">
    <property type="entry name" value="SLC25A33/36-like"/>
</dbReference>
<dbReference type="GO" id="GO:1990519">
    <property type="term" value="P:pyrimidine nucleotide import into mitochondrion"/>
    <property type="evidence" value="ECO:0007669"/>
    <property type="project" value="TreeGrafter"/>
</dbReference>
<dbReference type="SUPFAM" id="SSF103506">
    <property type="entry name" value="Mitochondrial carrier"/>
    <property type="match status" value="1"/>
</dbReference>
<keyword evidence="6 12" id="KW-1133">Transmembrane helix</keyword>
<evidence type="ECO:0000256" key="4">
    <source>
        <dbReference type="ARBA" id="ARBA00022737"/>
    </source>
</evidence>
<keyword evidence="8 9" id="KW-0472">Membrane</keyword>
<organism evidence="13 14">
    <name type="scientific">Terfezia boudieri ATCC MYA-4762</name>
    <dbReference type="NCBI Taxonomy" id="1051890"/>
    <lineage>
        <taxon>Eukaryota</taxon>
        <taxon>Fungi</taxon>
        <taxon>Dikarya</taxon>
        <taxon>Ascomycota</taxon>
        <taxon>Pezizomycotina</taxon>
        <taxon>Pezizomycetes</taxon>
        <taxon>Pezizales</taxon>
        <taxon>Pezizaceae</taxon>
        <taxon>Terfezia</taxon>
    </lineage>
</organism>
<dbReference type="InterPro" id="IPR002067">
    <property type="entry name" value="MCP"/>
</dbReference>
<dbReference type="PRINTS" id="PR00926">
    <property type="entry name" value="MITOCARRIER"/>
</dbReference>
<dbReference type="InParanoid" id="A0A3N4M0P4"/>
<dbReference type="Pfam" id="PF00153">
    <property type="entry name" value="Mito_carr"/>
    <property type="match status" value="3"/>
</dbReference>
<keyword evidence="2 10" id="KW-0813">Transport</keyword>
<gene>
    <name evidence="13" type="ORF">L211DRAFT_777803</name>
</gene>